<dbReference type="EMBL" id="JACYXI010000020">
    <property type="protein sequence ID" value="MBD8894096.1"/>
    <property type="molecule type" value="Genomic_DNA"/>
</dbReference>
<comment type="caution">
    <text evidence="2">The sequence shown here is derived from an EMBL/GenBank/DDBJ whole genome shotgun (WGS) entry which is preliminary data.</text>
</comment>
<evidence type="ECO:0000256" key="1">
    <source>
        <dbReference type="SAM" id="SignalP"/>
    </source>
</evidence>
<dbReference type="Proteomes" id="UP000632063">
    <property type="component" value="Unassembled WGS sequence"/>
</dbReference>
<gene>
    <name evidence="2" type="ORF">IG616_21330</name>
</gene>
<feature type="chain" id="PRO_5047524629" evidence="1">
    <location>
        <begin position="30"/>
        <end position="402"/>
    </location>
</feature>
<evidence type="ECO:0000313" key="3">
    <source>
        <dbReference type="Proteomes" id="UP000632063"/>
    </source>
</evidence>
<accession>A0ABR9CT96</accession>
<protein>
    <submittedName>
        <fullName evidence="2">Uncharacterized protein</fullName>
    </submittedName>
</protein>
<keyword evidence="3" id="KW-1185">Reference proteome</keyword>
<keyword evidence="1" id="KW-0732">Signal</keyword>
<sequence length="402" mass="41961">MNFFAPSSAKSRRLPAFTLSALMATSVLAGSASAPAWAYEPTGNDVADAFLDLLEVQEGSVKSYESVEEDGETVRIKGIELANEKDENALITIETIDLTGGEVAEGGALSLGEMALEGVKMDSKDGSFAIDSLTVSDVDLPSAEEIESGSENAAPSYGSLEAEGLKVDAGSEGAFSVERLQTSIDSFEDDIPTAGTFAITNVEIKAEDLDEEGRTTLTDLGYEKLNISINGKGSWDPATQVASFDDVTVDMQNAAALKVSATLGGVTKELMQELTSGSGDQEQIGTMLQSTSLAGLNIRLDNGSLVERVLDKQAKDSGTDRAGLVSQLKMGLPLMLSILQNAEFEKSVSTAVGDFLGDPKSLTVTAQPSAPVPVMQIMGTAMMAPQALPQILGVTIAANTAK</sequence>
<evidence type="ECO:0000313" key="2">
    <source>
        <dbReference type="EMBL" id="MBD8894096.1"/>
    </source>
</evidence>
<organism evidence="2 3">
    <name type="scientific">Roseibium litorale</name>
    <dbReference type="NCBI Taxonomy" id="2803841"/>
    <lineage>
        <taxon>Bacteria</taxon>
        <taxon>Pseudomonadati</taxon>
        <taxon>Pseudomonadota</taxon>
        <taxon>Alphaproteobacteria</taxon>
        <taxon>Hyphomicrobiales</taxon>
        <taxon>Stappiaceae</taxon>
        <taxon>Roseibium</taxon>
    </lineage>
</organism>
<name>A0ABR9CT96_9HYPH</name>
<dbReference type="RefSeq" id="WP_192150720.1">
    <property type="nucleotide sequence ID" value="NZ_JACYXI010000020.1"/>
</dbReference>
<feature type="signal peptide" evidence="1">
    <location>
        <begin position="1"/>
        <end position="29"/>
    </location>
</feature>
<proteinExistence type="predicted"/>
<reference evidence="2 3" key="2">
    <citation type="journal article" date="2021" name="Int. J. Syst. Evol. Microbiol.">
        <title>Roseibium litorale sp. nov., isolated from a tidal flat sediment and proposal for the reclassification of Labrenzia polysiphoniae as Roseibium polysiphoniae comb. nov.</title>
        <authorList>
            <person name="Liu Y."/>
            <person name="Pei T."/>
            <person name="Du J."/>
            <person name="Chao M."/>
            <person name="Deng M.R."/>
            <person name="Zhu H."/>
        </authorList>
    </citation>
    <scope>NUCLEOTIDE SEQUENCE [LARGE SCALE GENOMIC DNA]</scope>
    <source>
        <strain evidence="2 3">4C16A</strain>
    </source>
</reference>
<reference evidence="3" key="1">
    <citation type="submission" date="2020-09" db="EMBL/GenBank/DDBJ databases">
        <title>The genome sequence of strain Labrenzia suaedae 4C16A.</title>
        <authorList>
            <person name="Liu Y."/>
        </authorList>
    </citation>
    <scope>NUCLEOTIDE SEQUENCE [LARGE SCALE GENOMIC DNA]</scope>
    <source>
        <strain evidence="3">4C16A</strain>
    </source>
</reference>